<keyword evidence="2" id="KW-1185">Reference proteome</keyword>
<proteinExistence type="predicted"/>
<sequence>MNDTDPVADYINANQLASAMNKTKWRKLATAMTSNPDFEPQVREKHLLDKVEPAGFTFLDWEWVKSGETKWIDWMELSPIRKDYVGRLIDDKQTDFTEWLRAALIGQSIPFEEIDGIFKVRGYIWPNA</sequence>
<accession>A0ABY4B535</accession>
<evidence type="ECO:0000313" key="2">
    <source>
        <dbReference type="Proteomes" id="UP000831390"/>
    </source>
</evidence>
<dbReference type="Pfam" id="PF20383">
    <property type="entry name" value="DUF6678"/>
    <property type="match status" value="1"/>
</dbReference>
<dbReference type="InterPro" id="IPR046500">
    <property type="entry name" value="DUF6678"/>
</dbReference>
<gene>
    <name evidence="1" type="ORF">MTP16_11755</name>
</gene>
<evidence type="ECO:0000313" key="1">
    <source>
        <dbReference type="EMBL" id="UOE31810.1"/>
    </source>
</evidence>
<organism evidence="1 2">
    <name type="scientific">Hymenobacter monticola</name>
    <dbReference type="NCBI Taxonomy" id="1705399"/>
    <lineage>
        <taxon>Bacteria</taxon>
        <taxon>Pseudomonadati</taxon>
        <taxon>Bacteroidota</taxon>
        <taxon>Cytophagia</taxon>
        <taxon>Cytophagales</taxon>
        <taxon>Hymenobacteraceae</taxon>
        <taxon>Hymenobacter</taxon>
    </lineage>
</organism>
<dbReference type="RefSeq" id="WP_243508660.1">
    <property type="nucleotide sequence ID" value="NZ_CP094534.1"/>
</dbReference>
<dbReference type="EMBL" id="CP094534">
    <property type="protein sequence ID" value="UOE31810.1"/>
    <property type="molecule type" value="Genomic_DNA"/>
</dbReference>
<name>A0ABY4B535_9BACT</name>
<reference evidence="1 2" key="1">
    <citation type="submission" date="2022-03" db="EMBL/GenBank/DDBJ databases">
        <title>Hymenobactersp. isolated from the air.</title>
        <authorList>
            <person name="Won M."/>
            <person name="Kwon S.-W."/>
        </authorList>
    </citation>
    <scope>NUCLEOTIDE SEQUENCE [LARGE SCALE GENOMIC DNA]</scope>
    <source>
        <strain evidence="1 2">KACC 22596</strain>
    </source>
</reference>
<protein>
    <submittedName>
        <fullName evidence="1">Uncharacterized protein</fullName>
    </submittedName>
</protein>
<dbReference type="Proteomes" id="UP000831390">
    <property type="component" value="Chromosome"/>
</dbReference>